<dbReference type="AlphaFoldDB" id="A0AAD5YEU9"/>
<organism evidence="2 3">
    <name type="scientific">Meripilus lineatus</name>
    <dbReference type="NCBI Taxonomy" id="2056292"/>
    <lineage>
        <taxon>Eukaryota</taxon>
        <taxon>Fungi</taxon>
        <taxon>Dikarya</taxon>
        <taxon>Basidiomycota</taxon>
        <taxon>Agaricomycotina</taxon>
        <taxon>Agaricomycetes</taxon>
        <taxon>Polyporales</taxon>
        <taxon>Meripilaceae</taxon>
        <taxon>Meripilus</taxon>
    </lineage>
</organism>
<feature type="region of interest" description="Disordered" evidence="1">
    <location>
        <begin position="83"/>
        <end position="130"/>
    </location>
</feature>
<name>A0AAD5YEU9_9APHY</name>
<proteinExistence type="predicted"/>
<evidence type="ECO:0000313" key="2">
    <source>
        <dbReference type="EMBL" id="KAJ3481643.1"/>
    </source>
</evidence>
<comment type="caution">
    <text evidence="2">The sequence shown here is derived from an EMBL/GenBank/DDBJ whole genome shotgun (WGS) entry which is preliminary data.</text>
</comment>
<sequence>MNSIIPNDYDWGFNTGSSIMDLDVDNKGRITGSSLSDPSTAATSNAKKLEFVDVDSEALGLSGLDISFDAKASQDGKIRVRIHPQATSSSTASSTAASSPAPHSESEDQLMYPGTDASGTTDSVSSSDHMLSSDYDPLGPFLGIGSNDYGFGSFSGMSVDSLDSLSSSSFDFRSSFDDGFGSSTSASSGRRRVRIALKSLPGQGSEGGEWEVQVC</sequence>
<gene>
    <name evidence="2" type="ORF">NLI96_g7526</name>
</gene>
<reference evidence="2" key="1">
    <citation type="submission" date="2022-07" db="EMBL/GenBank/DDBJ databases">
        <title>Genome Sequence of Physisporinus lineatus.</title>
        <authorList>
            <person name="Buettner E."/>
        </authorList>
    </citation>
    <scope>NUCLEOTIDE SEQUENCE</scope>
    <source>
        <strain evidence="2">VT162</strain>
    </source>
</reference>
<dbReference type="Proteomes" id="UP001212997">
    <property type="component" value="Unassembled WGS sequence"/>
</dbReference>
<accession>A0AAD5YEU9</accession>
<evidence type="ECO:0000256" key="1">
    <source>
        <dbReference type="SAM" id="MobiDB-lite"/>
    </source>
</evidence>
<feature type="compositionally biased region" description="Low complexity" evidence="1">
    <location>
        <begin position="86"/>
        <end position="103"/>
    </location>
</feature>
<protein>
    <submittedName>
        <fullName evidence="2">Uncharacterized protein</fullName>
    </submittedName>
</protein>
<dbReference type="EMBL" id="JANAWD010000311">
    <property type="protein sequence ID" value="KAJ3481643.1"/>
    <property type="molecule type" value="Genomic_DNA"/>
</dbReference>
<keyword evidence="3" id="KW-1185">Reference proteome</keyword>
<evidence type="ECO:0000313" key="3">
    <source>
        <dbReference type="Proteomes" id="UP001212997"/>
    </source>
</evidence>